<evidence type="ECO:0000313" key="2">
    <source>
        <dbReference type="Proteomes" id="UP000199496"/>
    </source>
</evidence>
<keyword evidence="2" id="KW-1185">Reference proteome</keyword>
<name>A0A1H9E7R7_9GAMM</name>
<dbReference type="AlphaFoldDB" id="A0A1H9E7R7"/>
<dbReference type="STRING" id="867345.SAMN05421693_12056"/>
<proteinExistence type="predicted"/>
<protein>
    <submittedName>
        <fullName evidence="1">Uncharacterized protein</fullName>
    </submittedName>
</protein>
<evidence type="ECO:0000313" key="1">
    <source>
        <dbReference type="EMBL" id="SEQ21731.1"/>
    </source>
</evidence>
<reference evidence="1 2" key="1">
    <citation type="submission" date="2016-10" db="EMBL/GenBank/DDBJ databases">
        <authorList>
            <person name="de Groot N.N."/>
        </authorList>
    </citation>
    <scope>NUCLEOTIDE SEQUENCE [LARGE SCALE GENOMIC DNA]</scope>
    <source>
        <strain evidence="1 2">B7-7</strain>
    </source>
</reference>
<dbReference type="Proteomes" id="UP000199496">
    <property type="component" value="Unassembled WGS sequence"/>
</dbReference>
<accession>A0A1H9E7R7</accession>
<dbReference type="EMBL" id="FOFO01000020">
    <property type="protein sequence ID" value="SEQ21731.1"/>
    <property type="molecule type" value="Genomic_DNA"/>
</dbReference>
<gene>
    <name evidence="1" type="ORF">SAMN05421693_12056</name>
</gene>
<sequence>MEVYVTKWALTTGIVKVEAEHTSEDQKSICFRLFFDELGKIFSVPQYAHQGEWFTTLEEARAQVETMRRKQITVHMRAIEDLKTMEVPVIIANKGIRGRDGMARIKEELMD</sequence>
<organism evidence="1 2">
    <name type="scientific">Ectothiorhodospira magna</name>
    <dbReference type="NCBI Taxonomy" id="867345"/>
    <lineage>
        <taxon>Bacteria</taxon>
        <taxon>Pseudomonadati</taxon>
        <taxon>Pseudomonadota</taxon>
        <taxon>Gammaproteobacteria</taxon>
        <taxon>Chromatiales</taxon>
        <taxon>Ectothiorhodospiraceae</taxon>
        <taxon>Ectothiorhodospira</taxon>
    </lineage>
</organism>